<dbReference type="InterPro" id="IPR021750">
    <property type="entry name" value="Sid4-like"/>
</dbReference>
<sequence length="395" mass="45765">MDSIRHTKYHDDFDFPNIDLNSKNFKKSKILDGDGDVSDASIIKKIPLMESNGRHRILKNRHQSKEKIIGNNNNIPVINNTKVEETDTHKLESELTNKELEIDKKLIQINNLTNDVTRFKHDSEVLKIDKLNLKEKIIALEKELISVRKENIDLSTTLNSQSSQLKKFEEMNKDLINEYTHKLSQSNEENEKLKKFVENYEVESNKKTETISTLSDEIETLKTENSKLVIESNTKESLLNEKLNTLQIERDNLRLENNNINNKFDELSNSFNNLQINTIGINSEDNNITIDNFGEKYITLELNKIDNLKLFEIQNILKNILITLNINFSSLKSNITFIRDYISVFFNKIHSILHAKNNGNAIIIDKSLKLNIFDQKSMIKCMDSLLKDIKSLKGL</sequence>
<gene>
    <name evidence="2" type="ORF">DAPK24_013010</name>
</gene>
<dbReference type="EMBL" id="BTGB01000001">
    <property type="protein sequence ID" value="GMM44726.1"/>
    <property type="molecule type" value="Genomic_DNA"/>
</dbReference>
<organism evidence="2 3">
    <name type="scientific">Pichia kluyveri</name>
    <name type="common">Yeast</name>
    <dbReference type="NCBI Taxonomy" id="36015"/>
    <lineage>
        <taxon>Eukaryota</taxon>
        <taxon>Fungi</taxon>
        <taxon>Dikarya</taxon>
        <taxon>Ascomycota</taxon>
        <taxon>Saccharomycotina</taxon>
        <taxon>Pichiomycetes</taxon>
        <taxon>Pichiales</taxon>
        <taxon>Pichiaceae</taxon>
        <taxon>Pichia</taxon>
    </lineage>
</organism>
<proteinExistence type="predicted"/>
<keyword evidence="1" id="KW-0175">Coiled coil</keyword>
<evidence type="ECO:0000313" key="2">
    <source>
        <dbReference type="EMBL" id="GMM44726.1"/>
    </source>
</evidence>
<evidence type="ECO:0000256" key="1">
    <source>
        <dbReference type="SAM" id="Coils"/>
    </source>
</evidence>
<comment type="caution">
    <text evidence="2">The sequence shown here is derived from an EMBL/GenBank/DDBJ whole genome shotgun (WGS) entry which is preliminary data.</text>
</comment>
<dbReference type="Proteomes" id="UP001378960">
    <property type="component" value="Unassembled WGS sequence"/>
</dbReference>
<name>A0AAV5R271_PICKL</name>
<dbReference type="AlphaFoldDB" id="A0AAV5R271"/>
<reference evidence="2 3" key="1">
    <citation type="journal article" date="2023" name="Elife">
        <title>Identification of key yeast species and microbe-microbe interactions impacting larval growth of Drosophila in the wild.</title>
        <authorList>
            <person name="Mure A."/>
            <person name="Sugiura Y."/>
            <person name="Maeda R."/>
            <person name="Honda K."/>
            <person name="Sakurai N."/>
            <person name="Takahashi Y."/>
            <person name="Watada M."/>
            <person name="Katoh T."/>
            <person name="Gotoh A."/>
            <person name="Gotoh Y."/>
            <person name="Taniguchi I."/>
            <person name="Nakamura K."/>
            <person name="Hayashi T."/>
            <person name="Katayama T."/>
            <person name="Uemura T."/>
            <person name="Hattori Y."/>
        </authorList>
    </citation>
    <scope>NUCLEOTIDE SEQUENCE [LARGE SCALE GENOMIC DNA]</scope>
    <source>
        <strain evidence="2 3">PK-24</strain>
    </source>
</reference>
<keyword evidence="3" id="KW-1185">Reference proteome</keyword>
<protein>
    <submittedName>
        <fullName evidence="2">Uncharacterized protein</fullName>
    </submittedName>
</protein>
<feature type="coiled-coil region" evidence="1">
    <location>
        <begin position="95"/>
        <end position="277"/>
    </location>
</feature>
<accession>A0AAV5R271</accession>
<dbReference type="Pfam" id="PF11778">
    <property type="entry name" value="SID"/>
    <property type="match status" value="1"/>
</dbReference>
<evidence type="ECO:0000313" key="3">
    <source>
        <dbReference type="Proteomes" id="UP001378960"/>
    </source>
</evidence>